<evidence type="ECO:0000313" key="2">
    <source>
        <dbReference type="Proteomes" id="UP000289859"/>
    </source>
</evidence>
<dbReference type="Pfam" id="PF02452">
    <property type="entry name" value="PemK_toxin"/>
    <property type="match status" value="1"/>
</dbReference>
<dbReference type="RefSeq" id="WP_128764497.1">
    <property type="nucleotide sequence ID" value="NZ_JBHUOO010000023.1"/>
</dbReference>
<dbReference type="Gene3D" id="2.30.30.110">
    <property type="match status" value="1"/>
</dbReference>
<dbReference type="InterPro" id="IPR011067">
    <property type="entry name" value="Plasmid_toxin/cell-grow_inhib"/>
</dbReference>
<reference evidence="1 2" key="1">
    <citation type="submission" date="2018-07" db="EMBL/GenBank/DDBJ databases">
        <title>Leeuwenhoekiella genomics.</title>
        <authorList>
            <person name="Tahon G."/>
            <person name="Willems A."/>
        </authorList>
    </citation>
    <scope>NUCLEOTIDE SEQUENCE [LARGE SCALE GENOMIC DNA]</scope>
    <source>
        <strain evidence="1 2">LMG 29608</strain>
    </source>
</reference>
<evidence type="ECO:0000313" key="1">
    <source>
        <dbReference type="EMBL" id="RXG25692.1"/>
    </source>
</evidence>
<dbReference type="EMBL" id="QOVK01000002">
    <property type="protein sequence ID" value="RXG25692.1"/>
    <property type="molecule type" value="Genomic_DNA"/>
</dbReference>
<accession>A0A4V1KRQ1</accession>
<sequence>MPFNRGDIIMVYFDLPYSVGETKEHPAIIISNEEVYNQDEMYIVVMMTSTGRKDSFSFEIEDEMLLKKNNKEASQARCHLVTYITEKQITPNKREVNTLKEHIVDKLVTYISENSFSKLD</sequence>
<dbReference type="SUPFAM" id="SSF50118">
    <property type="entry name" value="Cell growth inhibitor/plasmid maintenance toxic component"/>
    <property type="match status" value="1"/>
</dbReference>
<dbReference type="InterPro" id="IPR003477">
    <property type="entry name" value="PemK-like"/>
</dbReference>
<gene>
    <name evidence="1" type="ORF">DSM02_859</name>
</gene>
<comment type="caution">
    <text evidence="1">The sequence shown here is derived from an EMBL/GenBank/DDBJ whole genome shotgun (WGS) entry which is preliminary data.</text>
</comment>
<dbReference type="GO" id="GO:0003677">
    <property type="term" value="F:DNA binding"/>
    <property type="evidence" value="ECO:0007669"/>
    <property type="project" value="InterPro"/>
</dbReference>
<organism evidence="1 2">
    <name type="scientific">Leeuwenhoekiella polynyae</name>
    <dbReference type="NCBI Taxonomy" id="1550906"/>
    <lineage>
        <taxon>Bacteria</taxon>
        <taxon>Pseudomonadati</taxon>
        <taxon>Bacteroidota</taxon>
        <taxon>Flavobacteriia</taxon>
        <taxon>Flavobacteriales</taxon>
        <taxon>Flavobacteriaceae</taxon>
        <taxon>Leeuwenhoekiella</taxon>
    </lineage>
</organism>
<dbReference type="Proteomes" id="UP000289859">
    <property type="component" value="Unassembled WGS sequence"/>
</dbReference>
<protein>
    <submittedName>
        <fullName evidence="1">mRNA interferase MazF</fullName>
    </submittedName>
</protein>
<keyword evidence="2" id="KW-1185">Reference proteome</keyword>
<dbReference type="AlphaFoldDB" id="A0A4V1KRQ1"/>
<proteinExistence type="predicted"/>
<dbReference type="OrthoDB" id="1375274at2"/>
<name>A0A4V1KRQ1_9FLAO</name>